<dbReference type="Pfam" id="PF03167">
    <property type="entry name" value="UDG"/>
    <property type="match status" value="1"/>
</dbReference>
<comment type="catalytic activity">
    <reaction evidence="1 8 10">
        <text>Hydrolyzes single-stranded DNA or mismatched double-stranded DNA and polynucleotides, releasing free uracil.</text>
        <dbReference type="EC" id="3.2.2.27"/>
    </reaction>
</comment>
<keyword evidence="7 8" id="KW-0234">DNA repair</keyword>
<dbReference type="AlphaFoldDB" id="A0A2M7G375"/>
<protein>
    <recommendedName>
        <fullName evidence="4 8">Uracil-DNA glycosylase</fullName>
        <shortName evidence="8">UDG</shortName>
        <ecNumber evidence="4 8">3.2.2.27</ecNumber>
    </recommendedName>
</protein>
<sequence length="224" mass="25307">MEQELPSDWREKLNACFAEPWWQSLSSFVEKAYASQTVYPPRPNLFHALHATPYNRVRVVILGQDPYPGANQAHGLSFSVQKGIAIPRSLKNIYKELESDLGIPPAAQGHLEAWAQQGVLLLNTILTVQAGQSLSHRNQGWEKFTDQILTALDARPEPLAFVLWGNPSRAKKKLLQNPQHLILESAHPSPLSARHGFFGSRPFSNINQWLKTQHLAEIDWNPLR</sequence>
<dbReference type="PANTHER" id="PTHR11264">
    <property type="entry name" value="URACIL-DNA GLYCOSYLASE"/>
    <property type="match status" value="1"/>
</dbReference>
<dbReference type="SUPFAM" id="SSF52141">
    <property type="entry name" value="Uracil-DNA glycosylase-like"/>
    <property type="match status" value="1"/>
</dbReference>
<comment type="subcellular location">
    <subcellularLocation>
        <location evidence="8">Cytoplasm</location>
    </subcellularLocation>
</comment>
<evidence type="ECO:0000256" key="7">
    <source>
        <dbReference type="ARBA" id="ARBA00023204"/>
    </source>
</evidence>
<feature type="domain" description="Uracil-DNA glycosylase-like" evidence="11">
    <location>
        <begin position="50"/>
        <end position="210"/>
    </location>
</feature>
<dbReference type="Gene3D" id="3.40.470.10">
    <property type="entry name" value="Uracil-DNA glycosylase-like domain"/>
    <property type="match status" value="1"/>
</dbReference>
<comment type="function">
    <text evidence="2 8 10">Excises uracil residues from the DNA which can arise as a result of misincorporation of dUMP residues by DNA polymerase or due to deamination of cytosine.</text>
</comment>
<dbReference type="PANTHER" id="PTHR11264:SF0">
    <property type="entry name" value="URACIL-DNA GLYCOSYLASE"/>
    <property type="match status" value="1"/>
</dbReference>
<comment type="similarity">
    <text evidence="3 8 10">Belongs to the uracil-DNA glycosylase (UDG) superfamily. UNG family.</text>
</comment>
<keyword evidence="5 8" id="KW-0227">DNA damage</keyword>
<evidence type="ECO:0000256" key="2">
    <source>
        <dbReference type="ARBA" id="ARBA00002631"/>
    </source>
</evidence>
<dbReference type="Proteomes" id="UP000231019">
    <property type="component" value="Unassembled WGS sequence"/>
</dbReference>
<evidence type="ECO:0000256" key="3">
    <source>
        <dbReference type="ARBA" id="ARBA00008184"/>
    </source>
</evidence>
<evidence type="ECO:0000313" key="12">
    <source>
        <dbReference type="EMBL" id="PIW16274.1"/>
    </source>
</evidence>
<dbReference type="SMART" id="SM00986">
    <property type="entry name" value="UDG"/>
    <property type="match status" value="1"/>
</dbReference>
<dbReference type="NCBIfam" id="NF003591">
    <property type="entry name" value="PRK05254.1-4"/>
    <property type="match status" value="1"/>
</dbReference>
<evidence type="ECO:0000256" key="10">
    <source>
        <dbReference type="RuleBase" id="RU003780"/>
    </source>
</evidence>
<dbReference type="FunFam" id="3.40.470.10:FF:000001">
    <property type="entry name" value="Uracil-DNA glycosylase"/>
    <property type="match status" value="1"/>
</dbReference>
<dbReference type="GO" id="GO:0005737">
    <property type="term" value="C:cytoplasm"/>
    <property type="evidence" value="ECO:0007669"/>
    <property type="project" value="UniProtKB-SubCell"/>
</dbReference>
<dbReference type="InterPro" id="IPR036895">
    <property type="entry name" value="Uracil-DNA_glycosylase-like_sf"/>
</dbReference>
<evidence type="ECO:0000256" key="5">
    <source>
        <dbReference type="ARBA" id="ARBA00022763"/>
    </source>
</evidence>
<dbReference type="EMBL" id="PFFQ01000039">
    <property type="protein sequence ID" value="PIW16274.1"/>
    <property type="molecule type" value="Genomic_DNA"/>
</dbReference>
<reference evidence="12 13" key="1">
    <citation type="submission" date="2017-09" db="EMBL/GenBank/DDBJ databases">
        <title>Depth-based differentiation of microbial function through sediment-hosted aquifers and enrichment of novel symbionts in the deep terrestrial subsurface.</title>
        <authorList>
            <person name="Probst A.J."/>
            <person name="Ladd B."/>
            <person name="Jarett J.K."/>
            <person name="Geller-Mcgrath D.E."/>
            <person name="Sieber C.M."/>
            <person name="Emerson J.B."/>
            <person name="Anantharaman K."/>
            <person name="Thomas B.C."/>
            <person name="Malmstrom R."/>
            <person name="Stieglmeier M."/>
            <person name="Klingl A."/>
            <person name="Woyke T."/>
            <person name="Ryan C.M."/>
            <person name="Banfield J.F."/>
        </authorList>
    </citation>
    <scope>NUCLEOTIDE SEQUENCE [LARGE SCALE GENOMIC DNA]</scope>
    <source>
        <strain evidence="12">CG17_big_fil_post_rev_8_21_14_2_50_48_46</strain>
    </source>
</reference>
<dbReference type="CDD" id="cd10027">
    <property type="entry name" value="UDG-F1-like"/>
    <property type="match status" value="1"/>
</dbReference>
<gene>
    <name evidence="8" type="primary">ung</name>
    <name evidence="12" type="ORF">COW36_13820</name>
</gene>
<proteinExistence type="inferred from homology"/>
<evidence type="ECO:0000256" key="6">
    <source>
        <dbReference type="ARBA" id="ARBA00022801"/>
    </source>
</evidence>
<keyword evidence="6 8" id="KW-0378">Hydrolase</keyword>
<evidence type="ECO:0000256" key="4">
    <source>
        <dbReference type="ARBA" id="ARBA00012030"/>
    </source>
</evidence>
<dbReference type="PROSITE" id="PS00130">
    <property type="entry name" value="U_DNA_GLYCOSYLASE"/>
    <property type="match status" value="1"/>
</dbReference>
<evidence type="ECO:0000259" key="11">
    <source>
        <dbReference type="SMART" id="SM00986"/>
    </source>
</evidence>
<organism evidence="12 13">
    <name type="scientific">bacterium (Candidatus Blackallbacteria) CG17_big_fil_post_rev_8_21_14_2_50_48_46</name>
    <dbReference type="NCBI Taxonomy" id="2014261"/>
    <lineage>
        <taxon>Bacteria</taxon>
        <taxon>Candidatus Blackallbacteria</taxon>
    </lineage>
</organism>
<dbReference type="GO" id="GO:0097510">
    <property type="term" value="P:base-excision repair, AP site formation via deaminated base removal"/>
    <property type="evidence" value="ECO:0007669"/>
    <property type="project" value="TreeGrafter"/>
</dbReference>
<dbReference type="InterPro" id="IPR018085">
    <property type="entry name" value="Ura-DNA_Glyclase_AS"/>
</dbReference>
<evidence type="ECO:0000313" key="13">
    <source>
        <dbReference type="Proteomes" id="UP000231019"/>
    </source>
</evidence>
<dbReference type="InterPro" id="IPR002043">
    <property type="entry name" value="UDG_fam1"/>
</dbReference>
<name>A0A2M7G375_9BACT</name>
<dbReference type="NCBIfam" id="TIGR00628">
    <property type="entry name" value="ung"/>
    <property type="match status" value="1"/>
</dbReference>
<dbReference type="GO" id="GO:0004844">
    <property type="term" value="F:uracil DNA N-glycosylase activity"/>
    <property type="evidence" value="ECO:0007669"/>
    <property type="project" value="UniProtKB-UniRule"/>
</dbReference>
<dbReference type="NCBIfam" id="NF003592">
    <property type="entry name" value="PRK05254.1-5"/>
    <property type="match status" value="1"/>
</dbReference>
<comment type="caution">
    <text evidence="12">The sequence shown here is derived from an EMBL/GenBank/DDBJ whole genome shotgun (WGS) entry which is preliminary data.</text>
</comment>
<dbReference type="InterPro" id="IPR005122">
    <property type="entry name" value="Uracil-DNA_glycosylase-like"/>
</dbReference>
<evidence type="ECO:0000256" key="1">
    <source>
        <dbReference type="ARBA" id="ARBA00001400"/>
    </source>
</evidence>
<keyword evidence="8" id="KW-0963">Cytoplasm</keyword>
<accession>A0A2M7G375</accession>
<dbReference type="SMART" id="SM00987">
    <property type="entry name" value="UreE_C"/>
    <property type="match status" value="1"/>
</dbReference>
<evidence type="ECO:0000256" key="9">
    <source>
        <dbReference type="PROSITE-ProRule" id="PRU10072"/>
    </source>
</evidence>
<dbReference type="EC" id="3.2.2.27" evidence="4 8"/>
<feature type="active site" description="Proton acceptor" evidence="8 9">
    <location>
        <position position="65"/>
    </location>
</feature>
<dbReference type="NCBIfam" id="NF003589">
    <property type="entry name" value="PRK05254.1-2"/>
    <property type="match status" value="1"/>
</dbReference>
<dbReference type="NCBIfam" id="NF003588">
    <property type="entry name" value="PRK05254.1-1"/>
    <property type="match status" value="1"/>
</dbReference>
<dbReference type="HAMAP" id="MF_00148">
    <property type="entry name" value="UDG"/>
    <property type="match status" value="1"/>
</dbReference>
<evidence type="ECO:0000256" key="8">
    <source>
        <dbReference type="HAMAP-Rule" id="MF_00148"/>
    </source>
</evidence>